<reference evidence="1 2" key="1">
    <citation type="journal article" date="2015" name="Fungal Genet. Biol.">
        <title>Evolution of novel wood decay mechanisms in Agaricales revealed by the genome sequences of Fistulina hepatica and Cylindrobasidium torrendii.</title>
        <authorList>
            <person name="Floudas D."/>
            <person name="Held B.W."/>
            <person name="Riley R."/>
            <person name="Nagy L.G."/>
            <person name="Koehler G."/>
            <person name="Ransdell A.S."/>
            <person name="Younus H."/>
            <person name="Chow J."/>
            <person name="Chiniquy J."/>
            <person name="Lipzen A."/>
            <person name="Tritt A."/>
            <person name="Sun H."/>
            <person name="Haridas S."/>
            <person name="LaButti K."/>
            <person name="Ohm R.A."/>
            <person name="Kues U."/>
            <person name="Blanchette R.A."/>
            <person name="Grigoriev I.V."/>
            <person name="Minto R.E."/>
            <person name="Hibbett D.S."/>
        </authorList>
    </citation>
    <scope>NUCLEOTIDE SEQUENCE [LARGE SCALE GENOMIC DNA]</scope>
    <source>
        <strain evidence="1 2">ATCC 64428</strain>
    </source>
</reference>
<dbReference type="OrthoDB" id="10261753at2759"/>
<gene>
    <name evidence="1" type="ORF">FISHEDRAFT_48505</name>
</gene>
<evidence type="ECO:0000313" key="2">
    <source>
        <dbReference type="Proteomes" id="UP000054144"/>
    </source>
</evidence>
<sequence length="369" mass="42992">MSPRLLSPLKGFYRQQLSVGVTTTSPWTTDFRHLARIPRKHLQRLQDGSISFRAADTRDRIKYWNVVPGDQIRIKGLDNRIRDVALINRVTNRVYVRGPSDAFDSKTQGVRHKNYHYSRCQLYLGEFEYPSVGPSEPPKTVRVFAKRVGTTKPKWNAHLRRYEWERFASATEPRLPPGQESKPVIPWPRPPKRELHEPGVLDTPQHIVAEVTYKPPAFSPVAKHEVPKPPSEASFLRALYNPRYFLSPNAPVEIYLYRELSNPHSRANKLERRKTFMRQKSALLKDFLAQELGDLRGRSAREAKVDAFWKWQRAMRERRLAARKARLVPLAEKTVVRREKKAKKAEQLRKRLTNLTLKEEENQLLPESA</sequence>
<accession>A0A0D7A557</accession>
<keyword evidence="2" id="KW-1185">Reference proteome</keyword>
<proteinExistence type="predicted"/>
<organism evidence="1 2">
    <name type="scientific">Fistulina hepatica ATCC 64428</name>
    <dbReference type="NCBI Taxonomy" id="1128425"/>
    <lineage>
        <taxon>Eukaryota</taxon>
        <taxon>Fungi</taxon>
        <taxon>Dikarya</taxon>
        <taxon>Basidiomycota</taxon>
        <taxon>Agaricomycotina</taxon>
        <taxon>Agaricomycetes</taxon>
        <taxon>Agaricomycetidae</taxon>
        <taxon>Agaricales</taxon>
        <taxon>Fistulinaceae</taxon>
        <taxon>Fistulina</taxon>
    </lineage>
</organism>
<dbReference type="AlphaFoldDB" id="A0A0D7A557"/>
<name>A0A0D7A557_9AGAR</name>
<evidence type="ECO:0000313" key="1">
    <source>
        <dbReference type="EMBL" id="KIY45948.1"/>
    </source>
</evidence>
<protein>
    <submittedName>
        <fullName evidence="1">Uncharacterized protein</fullName>
    </submittedName>
</protein>
<dbReference type="Proteomes" id="UP000054144">
    <property type="component" value="Unassembled WGS sequence"/>
</dbReference>
<dbReference type="EMBL" id="KN882045">
    <property type="protein sequence ID" value="KIY45948.1"/>
    <property type="molecule type" value="Genomic_DNA"/>
</dbReference>